<reference evidence="2 3" key="1">
    <citation type="submission" date="2020-09" db="EMBL/GenBank/DDBJ databases">
        <title>De no assembly of potato wild relative species, Solanum commersonii.</title>
        <authorList>
            <person name="Cho K."/>
        </authorList>
    </citation>
    <scope>NUCLEOTIDE SEQUENCE [LARGE SCALE GENOMIC DNA]</scope>
    <source>
        <strain evidence="2">LZ3.2</strain>
        <tissue evidence="2">Leaf</tissue>
    </source>
</reference>
<proteinExistence type="predicted"/>
<accession>A0A9J5Z722</accession>
<gene>
    <name evidence="2" type="ORF">H5410_019318</name>
</gene>
<feature type="region of interest" description="Disordered" evidence="1">
    <location>
        <begin position="1"/>
        <end position="24"/>
    </location>
</feature>
<dbReference type="Proteomes" id="UP000824120">
    <property type="component" value="Chromosome 4"/>
</dbReference>
<name>A0A9J5Z722_SOLCO</name>
<protein>
    <submittedName>
        <fullName evidence="2">Uncharacterized protein</fullName>
    </submittedName>
</protein>
<feature type="compositionally biased region" description="Polar residues" evidence="1">
    <location>
        <begin position="8"/>
        <end position="17"/>
    </location>
</feature>
<organism evidence="2 3">
    <name type="scientific">Solanum commersonii</name>
    <name type="common">Commerson's wild potato</name>
    <name type="synonym">Commerson's nightshade</name>
    <dbReference type="NCBI Taxonomy" id="4109"/>
    <lineage>
        <taxon>Eukaryota</taxon>
        <taxon>Viridiplantae</taxon>
        <taxon>Streptophyta</taxon>
        <taxon>Embryophyta</taxon>
        <taxon>Tracheophyta</taxon>
        <taxon>Spermatophyta</taxon>
        <taxon>Magnoliopsida</taxon>
        <taxon>eudicotyledons</taxon>
        <taxon>Gunneridae</taxon>
        <taxon>Pentapetalae</taxon>
        <taxon>asterids</taxon>
        <taxon>lamiids</taxon>
        <taxon>Solanales</taxon>
        <taxon>Solanaceae</taxon>
        <taxon>Solanoideae</taxon>
        <taxon>Solaneae</taxon>
        <taxon>Solanum</taxon>
    </lineage>
</organism>
<dbReference type="EMBL" id="JACXVP010000004">
    <property type="protein sequence ID" value="KAG5608037.1"/>
    <property type="molecule type" value="Genomic_DNA"/>
</dbReference>
<evidence type="ECO:0000313" key="3">
    <source>
        <dbReference type="Proteomes" id="UP000824120"/>
    </source>
</evidence>
<keyword evidence="3" id="KW-1185">Reference proteome</keyword>
<evidence type="ECO:0000313" key="2">
    <source>
        <dbReference type="EMBL" id="KAG5608037.1"/>
    </source>
</evidence>
<comment type="caution">
    <text evidence="2">The sequence shown here is derived from an EMBL/GenBank/DDBJ whole genome shotgun (WGS) entry which is preliminary data.</text>
</comment>
<evidence type="ECO:0000256" key="1">
    <source>
        <dbReference type="SAM" id="MobiDB-lite"/>
    </source>
</evidence>
<dbReference type="AlphaFoldDB" id="A0A9J5Z722"/>
<sequence>MEPVGHHGQNTHFQGQTRPGAGKPPILLIFSTRFIGDPKFRRHFCQKFTWTSIKTIAMEPVCCRGHNGPFSKSHKPRSSPQDLLVTQNFDVIFAKILHRPP</sequence>